<evidence type="ECO:0000313" key="3">
    <source>
        <dbReference type="Proteomes" id="UP001597012"/>
    </source>
</evidence>
<name>A0ABW3AZX1_9FLAO</name>
<evidence type="ECO:0000313" key="2">
    <source>
        <dbReference type="EMBL" id="MFD0796033.1"/>
    </source>
</evidence>
<feature type="transmembrane region" description="Helical" evidence="1">
    <location>
        <begin position="12"/>
        <end position="29"/>
    </location>
</feature>
<keyword evidence="1" id="KW-0472">Membrane</keyword>
<evidence type="ECO:0000256" key="1">
    <source>
        <dbReference type="SAM" id="Phobius"/>
    </source>
</evidence>
<dbReference type="EMBL" id="JBHTHY010000003">
    <property type="protein sequence ID" value="MFD0796033.1"/>
    <property type="molecule type" value="Genomic_DNA"/>
</dbReference>
<sequence length="98" mass="10659">MKTNPIYTLLKAALLCSVLVVIYGCIAYVSDIDFFRGSLPYAVIAFQVVVLLIMLYKIVVNIVQKKPIGNLLGVTAALAIAFIGATYLYIAIMDAITK</sequence>
<gene>
    <name evidence="2" type="ORF">ACFQZJ_01060</name>
</gene>
<accession>A0ABW3AZX1</accession>
<dbReference type="RefSeq" id="WP_379931704.1">
    <property type="nucleotide sequence ID" value="NZ_JBHTHY010000003.1"/>
</dbReference>
<feature type="transmembrane region" description="Helical" evidence="1">
    <location>
        <begin position="41"/>
        <end position="59"/>
    </location>
</feature>
<reference evidence="3" key="1">
    <citation type="journal article" date="2019" name="Int. J. Syst. Evol. Microbiol.">
        <title>The Global Catalogue of Microorganisms (GCM) 10K type strain sequencing project: providing services to taxonomists for standard genome sequencing and annotation.</title>
        <authorList>
            <consortium name="The Broad Institute Genomics Platform"/>
            <consortium name="The Broad Institute Genome Sequencing Center for Infectious Disease"/>
            <person name="Wu L."/>
            <person name="Ma J."/>
        </authorList>
    </citation>
    <scope>NUCLEOTIDE SEQUENCE [LARGE SCALE GENOMIC DNA]</scope>
    <source>
        <strain evidence="3">CCUG 61948</strain>
    </source>
</reference>
<proteinExistence type="predicted"/>
<dbReference type="Proteomes" id="UP001597012">
    <property type="component" value="Unassembled WGS sequence"/>
</dbReference>
<keyword evidence="3" id="KW-1185">Reference proteome</keyword>
<comment type="caution">
    <text evidence="2">The sequence shown here is derived from an EMBL/GenBank/DDBJ whole genome shotgun (WGS) entry which is preliminary data.</text>
</comment>
<organism evidence="2 3">
    <name type="scientific">Maribacter chungangensis</name>
    <dbReference type="NCBI Taxonomy" id="1069117"/>
    <lineage>
        <taxon>Bacteria</taxon>
        <taxon>Pseudomonadati</taxon>
        <taxon>Bacteroidota</taxon>
        <taxon>Flavobacteriia</taxon>
        <taxon>Flavobacteriales</taxon>
        <taxon>Flavobacteriaceae</taxon>
        <taxon>Maribacter</taxon>
    </lineage>
</organism>
<keyword evidence="1" id="KW-1133">Transmembrane helix</keyword>
<protein>
    <submittedName>
        <fullName evidence="2">Uncharacterized protein</fullName>
    </submittedName>
</protein>
<dbReference type="PROSITE" id="PS51257">
    <property type="entry name" value="PROKAR_LIPOPROTEIN"/>
    <property type="match status" value="1"/>
</dbReference>
<feature type="transmembrane region" description="Helical" evidence="1">
    <location>
        <begin position="71"/>
        <end position="92"/>
    </location>
</feature>
<keyword evidence="1" id="KW-0812">Transmembrane</keyword>